<evidence type="ECO:0000256" key="4">
    <source>
        <dbReference type="ARBA" id="ARBA00022989"/>
    </source>
</evidence>
<dbReference type="PANTHER" id="PTHR43791:SF75">
    <property type="entry name" value="TRANSPORTER, PUTATIVE (AFU_ORTHOLOGUE AFUA_2G00110)-RELATED"/>
    <property type="match status" value="1"/>
</dbReference>
<dbReference type="AlphaFoldDB" id="A0A6V8HI29"/>
<evidence type="ECO:0008006" key="9">
    <source>
        <dbReference type="Google" id="ProtNLM"/>
    </source>
</evidence>
<comment type="caution">
    <text evidence="7">The sequence shown here is derived from an EMBL/GenBank/DDBJ whole genome shotgun (WGS) entry which is preliminary data.</text>
</comment>
<evidence type="ECO:0000256" key="3">
    <source>
        <dbReference type="ARBA" id="ARBA00022692"/>
    </source>
</evidence>
<keyword evidence="8" id="KW-1185">Reference proteome</keyword>
<evidence type="ECO:0000313" key="7">
    <source>
        <dbReference type="EMBL" id="GAM41479.1"/>
    </source>
</evidence>
<organism evidence="7 8">
    <name type="scientific">Talaromyces pinophilus</name>
    <name type="common">Penicillium pinophilum</name>
    <dbReference type="NCBI Taxonomy" id="128442"/>
    <lineage>
        <taxon>Eukaryota</taxon>
        <taxon>Fungi</taxon>
        <taxon>Dikarya</taxon>
        <taxon>Ascomycota</taxon>
        <taxon>Pezizomycotina</taxon>
        <taxon>Eurotiomycetes</taxon>
        <taxon>Eurotiomycetidae</taxon>
        <taxon>Eurotiales</taxon>
        <taxon>Trichocomaceae</taxon>
        <taxon>Talaromyces</taxon>
        <taxon>Talaromyces sect. Talaromyces</taxon>
    </lineage>
</organism>
<feature type="transmembrane region" description="Helical" evidence="6">
    <location>
        <begin position="143"/>
        <end position="163"/>
    </location>
</feature>
<accession>A0A6V8HI29</accession>
<protein>
    <recommendedName>
        <fullName evidence="9">MFS transporter</fullName>
    </recommendedName>
</protein>
<evidence type="ECO:0000256" key="2">
    <source>
        <dbReference type="ARBA" id="ARBA00022448"/>
    </source>
</evidence>
<evidence type="ECO:0000256" key="6">
    <source>
        <dbReference type="SAM" id="Phobius"/>
    </source>
</evidence>
<feature type="transmembrane region" description="Helical" evidence="6">
    <location>
        <begin position="169"/>
        <end position="193"/>
    </location>
</feature>
<dbReference type="Gene3D" id="1.20.1250.20">
    <property type="entry name" value="MFS general substrate transporter like domains"/>
    <property type="match status" value="2"/>
</dbReference>
<keyword evidence="2" id="KW-0813">Transport</keyword>
<feature type="transmembrane region" description="Helical" evidence="6">
    <location>
        <begin position="312"/>
        <end position="329"/>
    </location>
</feature>
<keyword evidence="3 6" id="KW-0812">Transmembrane</keyword>
<dbReference type="PANTHER" id="PTHR43791">
    <property type="entry name" value="PERMEASE-RELATED"/>
    <property type="match status" value="1"/>
</dbReference>
<feature type="transmembrane region" description="Helical" evidence="6">
    <location>
        <begin position="77"/>
        <end position="98"/>
    </location>
</feature>
<reference evidence="8" key="1">
    <citation type="journal article" date="2015" name="Genome Announc.">
        <title>Draft genome sequence of Talaromyces cellulolyticus strain Y-94, a source of lignocellulosic biomass-degrading enzymes.</title>
        <authorList>
            <person name="Fujii T."/>
            <person name="Koike H."/>
            <person name="Sawayama S."/>
            <person name="Yano S."/>
            <person name="Inoue H."/>
        </authorList>
    </citation>
    <scope>NUCLEOTIDE SEQUENCE [LARGE SCALE GENOMIC DNA]</scope>
    <source>
        <strain evidence="8">Y-94</strain>
    </source>
</reference>
<name>A0A6V8HI29_TALPI</name>
<comment type="subcellular location">
    <subcellularLocation>
        <location evidence="1">Membrane</location>
        <topology evidence="1">Multi-pass membrane protein</topology>
    </subcellularLocation>
</comment>
<feature type="transmembrane region" description="Helical" evidence="6">
    <location>
        <begin position="205"/>
        <end position="225"/>
    </location>
</feature>
<evidence type="ECO:0000256" key="5">
    <source>
        <dbReference type="ARBA" id="ARBA00023136"/>
    </source>
</evidence>
<feature type="transmembrane region" description="Helical" evidence="6">
    <location>
        <begin position="368"/>
        <end position="388"/>
    </location>
</feature>
<evidence type="ECO:0000313" key="8">
    <source>
        <dbReference type="Proteomes" id="UP000053095"/>
    </source>
</evidence>
<dbReference type="FunFam" id="1.20.1250.20:FF:000018">
    <property type="entry name" value="MFS transporter permease"/>
    <property type="match status" value="1"/>
</dbReference>
<evidence type="ECO:0000256" key="1">
    <source>
        <dbReference type="ARBA" id="ARBA00004141"/>
    </source>
</evidence>
<gene>
    <name evidence="7" type="ORF">TCE0_042r14630</name>
</gene>
<dbReference type="InterPro" id="IPR011701">
    <property type="entry name" value="MFS"/>
</dbReference>
<keyword evidence="5 6" id="KW-0472">Membrane</keyword>
<dbReference type="Pfam" id="PF07690">
    <property type="entry name" value="MFS_1"/>
    <property type="match status" value="1"/>
</dbReference>
<proteinExistence type="predicted"/>
<feature type="transmembrane region" description="Helical" evidence="6">
    <location>
        <begin position="110"/>
        <end position="131"/>
    </location>
</feature>
<dbReference type="Proteomes" id="UP000053095">
    <property type="component" value="Unassembled WGS sequence"/>
</dbReference>
<feature type="transmembrane region" description="Helical" evidence="6">
    <location>
        <begin position="426"/>
        <end position="450"/>
    </location>
</feature>
<keyword evidence="4 6" id="KW-1133">Transmembrane helix</keyword>
<sequence length="488" mass="54022">MTTTKDAKIQGESLHLEDSWSKKDEEAAVATPTTRRPLLVRKFDRRVLPIVCILYVLSYLDRGNIGNANTAGLSKDLGLSSLQFSWVLYSFYICYVLFEWTTVLWKVLPAHVYIAVLCICWGITAMCAGTVHNMAGLVADRCFLGIFEAAFGAGAPYFLSLFYHRRELGFRVSILLGTSPLANCFASALAYGITQIKHSIAPWRLLFLIEGAPTILFAPIVFFFLPDSPETAKFLTEDERTEAVERLQIIDTTGRQRVEWTQILSGLTDYKNYIHMAIHFCCNYSFAGLSNFLPTIIMDMGYSSVRAQGLTAPPYLAAFICCIAAAFVSDKYGVRGYIISAFGGMGTIGYVLLVAIRDQTQTGPRYLGVWLATCGIFPALALNITWLLNNQGGDSKRGSGMAVLAVLGQCSSFVSSSVFPKEDGPTYVKGCAIGCAFTSMIVVLSLGLHFKLEHENRKRERLYGVVDQNARIDVTDCGDYNPRFRYLT</sequence>
<dbReference type="FunFam" id="1.20.1250.20:FF:000013">
    <property type="entry name" value="MFS general substrate transporter"/>
    <property type="match status" value="1"/>
</dbReference>
<feature type="transmembrane region" description="Helical" evidence="6">
    <location>
        <begin position="336"/>
        <end position="356"/>
    </location>
</feature>
<dbReference type="GO" id="GO:0022857">
    <property type="term" value="F:transmembrane transporter activity"/>
    <property type="evidence" value="ECO:0007669"/>
    <property type="project" value="InterPro"/>
</dbReference>
<dbReference type="InterPro" id="IPR036259">
    <property type="entry name" value="MFS_trans_sf"/>
</dbReference>
<dbReference type="EMBL" id="DF933838">
    <property type="protein sequence ID" value="GAM41479.1"/>
    <property type="molecule type" value="Genomic_DNA"/>
</dbReference>
<dbReference type="SUPFAM" id="SSF103473">
    <property type="entry name" value="MFS general substrate transporter"/>
    <property type="match status" value="1"/>
</dbReference>
<dbReference type="GO" id="GO:0016020">
    <property type="term" value="C:membrane"/>
    <property type="evidence" value="ECO:0007669"/>
    <property type="project" value="UniProtKB-SubCell"/>
</dbReference>